<protein>
    <submittedName>
        <fullName evidence="3">AAA family ATPase</fullName>
    </submittedName>
</protein>
<dbReference type="Gene3D" id="3.40.50.300">
    <property type="entry name" value="P-loop containing nucleotide triphosphate hydrolases"/>
    <property type="match status" value="1"/>
</dbReference>
<dbReference type="InterPro" id="IPR036680">
    <property type="entry name" value="SPOR-like_sf"/>
</dbReference>
<evidence type="ECO:0000256" key="1">
    <source>
        <dbReference type="SAM" id="MobiDB-lite"/>
    </source>
</evidence>
<dbReference type="PANTHER" id="PTHR35894">
    <property type="entry name" value="GENERAL SECRETION PATHWAY PROTEIN A-RELATED"/>
    <property type="match status" value="1"/>
</dbReference>
<feature type="domain" description="SPOR" evidence="2">
    <location>
        <begin position="463"/>
        <end position="539"/>
    </location>
</feature>
<dbReference type="InterPro" id="IPR007730">
    <property type="entry name" value="SPOR-like_dom"/>
</dbReference>
<feature type="compositionally biased region" description="Low complexity" evidence="1">
    <location>
        <begin position="432"/>
        <end position="444"/>
    </location>
</feature>
<feature type="region of interest" description="Disordered" evidence="1">
    <location>
        <begin position="345"/>
        <end position="444"/>
    </location>
</feature>
<feature type="compositionally biased region" description="Polar residues" evidence="1">
    <location>
        <begin position="366"/>
        <end position="381"/>
    </location>
</feature>
<feature type="compositionally biased region" description="Pro residues" evidence="1">
    <location>
        <begin position="392"/>
        <end position="405"/>
    </location>
</feature>
<dbReference type="Gene3D" id="3.30.70.1070">
    <property type="entry name" value="Sporulation related repeat"/>
    <property type="match status" value="1"/>
</dbReference>
<proteinExistence type="predicted"/>
<dbReference type="GO" id="GO:0016887">
    <property type="term" value="F:ATP hydrolysis activity"/>
    <property type="evidence" value="ECO:0007669"/>
    <property type="project" value="InterPro"/>
</dbReference>
<name>A0A5J6QX14_9GAMM</name>
<dbReference type="EMBL" id="CP043311">
    <property type="protein sequence ID" value="QEY65299.1"/>
    <property type="molecule type" value="Genomic_DNA"/>
</dbReference>
<feature type="compositionally biased region" description="Low complexity" evidence="1">
    <location>
        <begin position="346"/>
        <end position="362"/>
    </location>
</feature>
<dbReference type="InterPro" id="IPR027417">
    <property type="entry name" value="P-loop_NTPase"/>
</dbReference>
<sequence>MSSLHADEAYLGHYQFTHDPFAARVPGFKFFPAQRKPVLGQLHHLARYSQLMLVVSGPHGSGKTLLRQALVASTNKQAVQSLVVSARNSAEAGGLLRQIAQGLNIAQADVRSILAQVAQLALTGQEVYLLVDDAEELDDAALGNLLALAEGNVEARAHVFLFGEDSLLARLDALAEGEERFHVIELQPYSQEETREYLGQRLEGAGRGVELLSDEQVDEIHLQSGGWPGAINQVARDLMIEAMLAERGASRKSAGGFSLPKKHLLALAVVGVGVIAAWMMQGRNEGSVEQAPATAELPLGQAPAGQASSQDDSGAPAVEFAGSSQPLPLPLVGEAQPVIREPLAQAAGQGEPEDGPAPAEAANVPPTVTTIAPPQGATASPTPAVPVEPIVPVQPLPKPAQPIAPAPAATQAATAKPAAPTPAPAPKPAPAPAQVAAKPAEKPAPATASVAPAGVAGNGWYRSQAASHFALQVLGTSSESSAKAFVQQNGGQYRYFKKQHQGKVLYVVTYGSFASRTAAQAAIKSLPAKVQAGKPWPKTFASIQQEMAR</sequence>
<feature type="compositionally biased region" description="Low complexity" evidence="1">
    <location>
        <begin position="406"/>
        <end position="418"/>
    </location>
</feature>
<dbReference type="AlphaFoldDB" id="A0A5J6QX14"/>
<feature type="compositionally biased region" description="Pro residues" evidence="1">
    <location>
        <begin position="419"/>
        <end position="431"/>
    </location>
</feature>
<dbReference type="RefSeq" id="WP_151137774.1">
    <property type="nucleotide sequence ID" value="NZ_CP043311.1"/>
</dbReference>
<evidence type="ECO:0000313" key="4">
    <source>
        <dbReference type="Proteomes" id="UP000327179"/>
    </source>
</evidence>
<dbReference type="Pfam" id="PF13401">
    <property type="entry name" value="AAA_22"/>
    <property type="match status" value="1"/>
</dbReference>
<dbReference type="Gene3D" id="1.10.8.60">
    <property type="match status" value="1"/>
</dbReference>
<reference evidence="3 4" key="1">
    <citation type="submission" date="2019-08" db="EMBL/GenBank/DDBJ databases">
        <title>Whole-genome Sequencing of e-waste polymer degrading bacterium Pseudomonas sp. strain PE08.</title>
        <authorList>
            <person name="Kirdat K."/>
            <person name="Debbarma P."/>
            <person name="Narawade N."/>
            <person name="Suyal D."/>
            <person name="Thorat V."/>
            <person name="Shouche Y."/>
            <person name="Goel R."/>
            <person name="Yadav A."/>
        </authorList>
    </citation>
    <scope>NUCLEOTIDE SEQUENCE [LARGE SCALE GENOMIC DNA]</scope>
    <source>
        <strain evidence="3 4">PE08</strain>
    </source>
</reference>
<keyword evidence="4" id="KW-1185">Reference proteome</keyword>
<dbReference type="Proteomes" id="UP000327179">
    <property type="component" value="Chromosome"/>
</dbReference>
<feature type="region of interest" description="Disordered" evidence="1">
    <location>
        <begin position="300"/>
        <end position="329"/>
    </location>
</feature>
<evidence type="ECO:0000259" key="2">
    <source>
        <dbReference type="PROSITE" id="PS51724"/>
    </source>
</evidence>
<accession>A0A5J6QX14</accession>
<dbReference type="InterPro" id="IPR052026">
    <property type="entry name" value="ExeA_AAA_ATPase_DNA-bind"/>
</dbReference>
<dbReference type="PROSITE" id="PS51724">
    <property type="entry name" value="SPOR"/>
    <property type="match status" value="1"/>
</dbReference>
<dbReference type="PANTHER" id="PTHR35894:SF7">
    <property type="entry name" value="GENERAL SECRETION PATHWAY PROTEIN A-RELATED"/>
    <property type="match status" value="1"/>
</dbReference>
<dbReference type="InterPro" id="IPR049945">
    <property type="entry name" value="AAA_22"/>
</dbReference>
<organism evidence="3 4">
    <name type="scientific">Metapseudomonas lalkuanensis</name>
    <dbReference type="NCBI Taxonomy" id="2604832"/>
    <lineage>
        <taxon>Bacteria</taxon>
        <taxon>Pseudomonadati</taxon>
        <taxon>Pseudomonadota</taxon>
        <taxon>Gammaproteobacteria</taxon>
        <taxon>Pseudomonadales</taxon>
        <taxon>Pseudomonadaceae</taxon>
        <taxon>Metapseudomonas</taxon>
    </lineage>
</organism>
<dbReference type="SUPFAM" id="SSF52540">
    <property type="entry name" value="P-loop containing nucleoside triphosphate hydrolases"/>
    <property type="match status" value="1"/>
</dbReference>
<dbReference type="GO" id="GO:0042834">
    <property type="term" value="F:peptidoglycan binding"/>
    <property type="evidence" value="ECO:0007669"/>
    <property type="project" value="InterPro"/>
</dbReference>
<gene>
    <name evidence="3" type="ORF">FXN65_25780</name>
</gene>
<dbReference type="KEGG" id="plal:FXN65_25780"/>
<evidence type="ECO:0000313" key="3">
    <source>
        <dbReference type="EMBL" id="QEY65299.1"/>
    </source>
</evidence>
<dbReference type="Pfam" id="PF05036">
    <property type="entry name" value="SPOR"/>
    <property type="match status" value="1"/>
</dbReference>